<evidence type="ECO:0000256" key="2">
    <source>
        <dbReference type="ARBA" id="ARBA00022692"/>
    </source>
</evidence>
<dbReference type="GO" id="GO:1903037">
    <property type="term" value="P:regulation of leukocyte cell-cell adhesion"/>
    <property type="evidence" value="ECO:0007669"/>
    <property type="project" value="UniProtKB-ARBA"/>
</dbReference>
<dbReference type="PROSITE" id="PS50835">
    <property type="entry name" value="IG_LIKE"/>
    <property type="match status" value="2"/>
</dbReference>
<evidence type="ECO:0000256" key="8">
    <source>
        <dbReference type="ARBA" id="ARBA00023319"/>
    </source>
</evidence>
<feature type="domain" description="Ig-like" evidence="12">
    <location>
        <begin position="12"/>
        <end position="131"/>
    </location>
</feature>
<comment type="caution">
    <text evidence="13">The sequence shown here is derived from an EMBL/GenBank/DDBJ whole genome shotgun (WGS) entry which is preliminary data.</text>
</comment>
<dbReference type="Pfam" id="PF22705">
    <property type="entry name" value="C2-set_3"/>
    <property type="match status" value="1"/>
</dbReference>
<gene>
    <name evidence="13" type="ORF">AKAME5_002847800</name>
</gene>
<dbReference type="FunFam" id="2.60.40.10:FF:000142">
    <property type="entry name" value="V-set domain-containing T-cell activation inhibitor 1"/>
    <property type="match status" value="1"/>
</dbReference>
<sequence>MLHLKDGLSLKPGLSDLGALASHYTVVFLLLTHTCGGQSDPQPMVVMAGDDVILPCHLETAADASDMTVVWTRSDLSPKFVHVRRDRMDFLINQNPLYQGRTSVFNSKLKHGDFSVKLCKVKLSDGGTYSCFIPDLDKESTVQLVVGAVSFPGIEVSVMSNAVVLGCKSKGWYPEPEVLWLDGEGNLLSAGPTETVRGPDDLYTVSSRVTVEKRHSNSFTCRVQQNKTNQTRETHIHIKDDFFMVSSSSSVRIAINLVVCFLYVLMIFFVVWKINKTKEQQDETELEERKSRMTTLGNDTELQLLMEEHGARDQLMTEREKMKYLDTTKAKLDEALEGREEDLKHLEQVISTLTEQKKDLKNQREKLISLLQEVKIQIENIKKKLKETPKTDKEKRMQKRENYKEDLERTKTEYEQLFKNTEKLLERTEEMIIKMTERKGKLEMDKEKMTKHLKEIERQRDEVQRKLQYLQFFFLTFFISSPNR</sequence>
<keyword evidence="7" id="KW-0325">Glycoprotein</keyword>
<evidence type="ECO:0000256" key="1">
    <source>
        <dbReference type="ARBA" id="ARBA00004370"/>
    </source>
</evidence>
<keyword evidence="2 11" id="KW-0812">Transmembrane</keyword>
<dbReference type="GO" id="GO:0050852">
    <property type="term" value="P:T cell receptor signaling pathway"/>
    <property type="evidence" value="ECO:0007669"/>
    <property type="project" value="TreeGrafter"/>
</dbReference>
<keyword evidence="3" id="KW-0732">Signal</keyword>
<keyword evidence="5 11" id="KW-0472">Membrane</keyword>
<comment type="subcellular location">
    <subcellularLocation>
        <location evidence="1">Membrane</location>
    </subcellularLocation>
</comment>
<feature type="domain" description="Ig-like" evidence="12">
    <location>
        <begin position="134"/>
        <end position="237"/>
    </location>
</feature>
<dbReference type="InterPro" id="IPR013783">
    <property type="entry name" value="Ig-like_fold"/>
</dbReference>
<evidence type="ECO:0000256" key="4">
    <source>
        <dbReference type="ARBA" id="ARBA00022989"/>
    </source>
</evidence>
<dbReference type="GO" id="GO:0001817">
    <property type="term" value="P:regulation of cytokine production"/>
    <property type="evidence" value="ECO:0007669"/>
    <property type="project" value="TreeGrafter"/>
</dbReference>
<evidence type="ECO:0000256" key="6">
    <source>
        <dbReference type="ARBA" id="ARBA00023157"/>
    </source>
</evidence>
<dbReference type="SMART" id="SM00409">
    <property type="entry name" value="IG"/>
    <property type="match status" value="2"/>
</dbReference>
<evidence type="ECO:0000256" key="9">
    <source>
        <dbReference type="ARBA" id="ARBA00038221"/>
    </source>
</evidence>
<dbReference type="Proteomes" id="UP001279410">
    <property type="component" value="Unassembled WGS sequence"/>
</dbReference>
<keyword evidence="4 11" id="KW-1133">Transmembrane helix</keyword>
<organism evidence="13 14">
    <name type="scientific">Lates japonicus</name>
    <name type="common">Japanese lates</name>
    <dbReference type="NCBI Taxonomy" id="270547"/>
    <lineage>
        <taxon>Eukaryota</taxon>
        <taxon>Metazoa</taxon>
        <taxon>Chordata</taxon>
        <taxon>Craniata</taxon>
        <taxon>Vertebrata</taxon>
        <taxon>Euteleostomi</taxon>
        <taxon>Actinopterygii</taxon>
        <taxon>Neopterygii</taxon>
        <taxon>Teleostei</taxon>
        <taxon>Neoteleostei</taxon>
        <taxon>Acanthomorphata</taxon>
        <taxon>Carangaria</taxon>
        <taxon>Carangaria incertae sedis</taxon>
        <taxon>Centropomidae</taxon>
        <taxon>Lates</taxon>
    </lineage>
</organism>
<keyword evidence="8" id="KW-0393">Immunoglobulin domain</keyword>
<evidence type="ECO:0000256" key="3">
    <source>
        <dbReference type="ARBA" id="ARBA00022729"/>
    </source>
</evidence>
<dbReference type="GO" id="GO:0042110">
    <property type="term" value="P:T cell activation"/>
    <property type="evidence" value="ECO:0007669"/>
    <property type="project" value="UniProtKB-ARBA"/>
</dbReference>
<protein>
    <submittedName>
        <fullName evidence="13">Butyrophilin subfamily 3 member A2-like protein</fullName>
    </submittedName>
</protein>
<proteinExistence type="inferred from homology"/>
<evidence type="ECO:0000313" key="13">
    <source>
        <dbReference type="EMBL" id="GLD54945.1"/>
    </source>
</evidence>
<dbReference type="GO" id="GO:0005102">
    <property type="term" value="F:signaling receptor binding"/>
    <property type="evidence" value="ECO:0007669"/>
    <property type="project" value="TreeGrafter"/>
</dbReference>
<dbReference type="SUPFAM" id="SSF48726">
    <property type="entry name" value="Immunoglobulin"/>
    <property type="match status" value="2"/>
</dbReference>
<feature type="coiled-coil region" evidence="10">
    <location>
        <begin position="329"/>
        <end position="466"/>
    </location>
</feature>
<name>A0AAD3R4T1_LATJO</name>
<dbReference type="InterPro" id="IPR053896">
    <property type="entry name" value="BTN3A2-like_Ig-C"/>
</dbReference>
<dbReference type="GO" id="GO:0009897">
    <property type="term" value="C:external side of plasma membrane"/>
    <property type="evidence" value="ECO:0007669"/>
    <property type="project" value="TreeGrafter"/>
</dbReference>
<evidence type="ECO:0000259" key="12">
    <source>
        <dbReference type="PROSITE" id="PS50835"/>
    </source>
</evidence>
<comment type="similarity">
    <text evidence="9">Belongs to the SKINT family.</text>
</comment>
<accession>A0AAD3R4T1</accession>
<keyword evidence="10" id="KW-0175">Coiled coil</keyword>
<dbReference type="PANTHER" id="PTHR24100:SF151">
    <property type="entry name" value="ICOS LIGAND"/>
    <property type="match status" value="1"/>
</dbReference>
<evidence type="ECO:0000313" key="14">
    <source>
        <dbReference type="Proteomes" id="UP001279410"/>
    </source>
</evidence>
<dbReference type="Pfam" id="PF07686">
    <property type="entry name" value="V-set"/>
    <property type="match status" value="1"/>
</dbReference>
<dbReference type="EMBL" id="BRZM01004127">
    <property type="protein sequence ID" value="GLD54945.1"/>
    <property type="molecule type" value="Genomic_DNA"/>
</dbReference>
<dbReference type="InterPro" id="IPR003599">
    <property type="entry name" value="Ig_sub"/>
</dbReference>
<feature type="transmembrane region" description="Helical" evidence="11">
    <location>
        <begin position="253"/>
        <end position="272"/>
    </location>
</feature>
<evidence type="ECO:0000256" key="5">
    <source>
        <dbReference type="ARBA" id="ARBA00023136"/>
    </source>
</evidence>
<evidence type="ECO:0000256" key="11">
    <source>
        <dbReference type="SAM" id="Phobius"/>
    </source>
</evidence>
<evidence type="ECO:0000256" key="7">
    <source>
        <dbReference type="ARBA" id="ARBA00023180"/>
    </source>
</evidence>
<dbReference type="InterPro" id="IPR003597">
    <property type="entry name" value="Ig_C1-set"/>
</dbReference>
<reference evidence="13" key="1">
    <citation type="submission" date="2022-08" db="EMBL/GenBank/DDBJ databases">
        <title>Genome sequencing of akame (Lates japonicus).</title>
        <authorList>
            <person name="Hashiguchi Y."/>
            <person name="Takahashi H."/>
        </authorList>
    </citation>
    <scope>NUCLEOTIDE SEQUENCE</scope>
    <source>
        <strain evidence="13">Kochi</strain>
    </source>
</reference>
<keyword evidence="14" id="KW-1185">Reference proteome</keyword>
<dbReference type="GO" id="GO:0050863">
    <property type="term" value="P:regulation of T cell activation"/>
    <property type="evidence" value="ECO:0007669"/>
    <property type="project" value="UniProtKB-ARBA"/>
</dbReference>
<evidence type="ECO:0000256" key="10">
    <source>
        <dbReference type="SAM" id="Coils"/>
    </source>
</evidence>
<dbReference type="FunFam" id="2.60.40.10:FF:000088">
    <property type="entry name" value="Butyrophilin subfamily 1 member A1"/>
    <property type="match status" value="1"/>
</dbReference>
<dbReference type="InterPro" id="IPR036179">
    <property type="entry name" value="Ig-like_dom_sf"/>
</dbReference>
<dbReference type="InterPro" id="IPR050504">
    <property type="entry name" value="IgSF_BTN/MOG"/>
</dbReference>
<dbReference type="Gene3D" id="2.60.40.10">
    <property type="entry name" value="Immunoglobulins"/>
    <property type="match status" value="2"/>
</dbReference>
<dbReference type="SMART" id="SM00407">
    <property type="entry name" value="IGc1"/>
    <property type="match status" value="1"/>
</dbReference>
<dbReference type="InterPro" id="IPR013106">
    <property type="entry name" value="Ig_V-set"/>
</dbReference>
<dbReference type="AlphaFoldDB" id="A0AAD3R4T1"/>
<dbReference type="InterPro" id="IPR007110">
    <property type="entry name" value="Ig-like_dom"/>
</dbReference>
<keyword evidence="6" id="KW-1015">Disulfide bond</keyword>
<dbReference type="PANTHER" id="PTHR24100">
    <property type="entry name" value="BUTYROPHILIN"/>
    <property type="match status" value="1"/>
</dbReference>